<keyword evidence="2" id="KW-1185">Reference proteome</keyword>
<gene>
    <name evidence="1" type="ORF">NDU88_008120</name>
</gene>
<organism evidence="1 2">
    <name type="scientific">Pleurodeles waltl</name>
    <name type="common">Iberian ribbed newt</name>
    <dbReference type="NCBI Taxonomy" id="8319"/>
    <lineage>
        <taxon>Eukaryota</taxon>
        <taxon>Metazoa</taxon>
        <taxon>Chordata</taxon>
        <taxon>Craniata</taxon>
        <taxon>Vertebrata</taxon>
        <taxon>Euteleostomi</taxon>
        <taxon>Amphibia</taxon>
        <taxon>Batrachia</taxon>
        <taxon>Caudata</taxon>
        <taxon>Salamandroidea</taxon>
        <taxon>Salamandridae</taxon>
        <taxon>Pleurodelinae</taxon>
        <taxon>Pleurodeles</taxon>
    </lineage>
</organism>
<dbReference type="AlphaFoldDB" id="A0AAV7QML2"/>
<evidence type="ECO:0000313" key="1">
    <source>
        <dbReference type="EMBL" id="KAJ1141792.1"/>
    </source>
</evidence>
<protein>
    <submittedName>
        <fullName evidence="1">Uncharacterized protein</fullName>
    </submittedName>
</protein>
<comment type="caution">
    <text evidence="1">The sequence shown here is derived from an EMBL/GenBank/DDBJ whole genome shotgun (WGS) entry which is preliminary data.</text>
</comment>
<accession>A0AAV7QML2</accession>
<proteinExistence type="predicted"/>
<dbReference type="Proteomes" id="UP001066276">
    <property type="component" value="Chromosome 6"/>
</dbReference>
<evidence type="ECO:0000313" key="2">
    <source>
        <dbReference type="Proteomes" id="UP001066276"/>
    </source>
</evidence>
<reference evidence="1" key="1">
    <citation type="journal article" date="2022" name="bioRxiv">
        <title>Sequencing and chromosome-scale assembly of the giantPleurodeles waltlgenome.</title>
        <authorList>
            <person name="Brown T."/>
            <person name="Elewa A."/>
            <person name="Iarovenko S."/>
            <person name="Subramanian E."/>
            <person name="Araus A.J."/>
            <person name="Petzold A."/>
            <person name="Susuki M."/>
            <person name="Suzuki K.-i.T."/>
            <person name="Hayashi T."/>
            <person name="Toyoda A."/>
            <person name="Oliveira C."/>
            <person name="Osipova E."/>
            <person name="Leigh N.D."/>
            <person name="Simon A."/>
            <person name="Yun M.H."/>
        </authorList>
    </citation>
    <scope>NUCLEOTIDE SEQUENCE</scope>
    <source>
        <strain evidence="1">20211129_DDA</strain>
        <tissue evidence="1">Liver</tissue>
    </source>
</reference>
<sequence>MVYNTAFIHLDQNTYKHQDWFNDSDEDIQKLLDEKREAFRSLQQGTTSVSKKAAYNSLKRKYADSNNSKHFYDALKTIYRRQSSGTSLLLNADYSTMLTEKSAILKRWVEHFNNFLNRPFSIIAEVIDCMPQVAINTSLAEPLK</sequence>
<dbReference type="EMBL" id="JANPWB010000010">
    <property type="protein sequence ID" value="KAJ1141792.1"/>
    <property type="molecule type" value="Genomic_DNA"/>
</dbReference>
<name>A0AAV7QML2_PLEWA</name>